<gene>
    <name evidence="2" type="ORF">ACFSB2_08650</name>
</gene>
<protein>
    <submittedName>
        <fullName evidence="2">YbfB/YjiJ family MFS transporter</fullName>
    </submittedName>
</protein>
<dbReference type="InterPro" id="IPR036259">
    <property type="entry name" value="MFS_trans_sf"/>
</dbReference>
<dbReference type="PANTHER" id="PTHR23537">
    <property type="match status" value="1"/>
</dbReference>
<dbReference type="Proteomes" id="UP001597079">
    <property type="component" value="Unassembled WGS sequence"/>
</dbReference>
<dbReference type="Pfam" id="PF06779">
    <property type="entry name" value="MFS_4"/>
    <property type="match status" value="1"/>
</dbReference>
<keyword evidence="1" id="KW-0812">Transmembrane</keyword>
<organism evidence="2 3">
    <name type="scientific">Alicyclobacillus fodiniaquatilis</name>
    <dbReference type="NCBI Taxonomy" id="1661150"/>
    <lineage>
        <taxon>Bacteria</taxon>
        <taxon>Bacillati</taxon>
        <taxon>Bacillota</taxon>
        <taxon>Bacilli</taxon>
        <taxon>Bacillales</taxon>
        <taxon>Alicyclobacillaceae</taxon>
        <taxon>Alicyclobacillus</taxon>
    </lineage>
</organism>
<proteinExistence type="predicted"/>
<keyword evidence="1" id="KW-1133">Transmembrane helix</keyword>
<accession>A0ABW4JI81</accession>
<dbReference type="EMBL" id="JBHUCX010000021">
    <property type="protein sequence ID" value="MFD1674767.1"/>
    <property type="molecule type" value="Genomic_DNA"/>
</dbReference>
<feature type="transmembrane region" description="Helical" evidence="1">
    <location>
        <begin position="109"/>
        <end position="128"/>
    </location>
</feature>
<name>A0ABW4JI81_9BACL</name>
<feature type="transmembrane region" description="Helical" evidence="1">
    <location>
        <begin position="48"/>
        <end position="67"/>
    </location>
</feature>
<feature type="transmembrane region" description="Helical" evidence="1">
    <location>
        <begin position="79"/>
        <end position="97"/>
    </location>
</feature>
<dbReference type="SUPFAM" id="SSF103473">
    <property type="entry name" value="MFS general substrate transporter"/>
    <property type="match status" value="1"/>
</dbReference>
<evidence type="ECO:0000313" key="3">
    <source>
        <dbReference type="Proteomes" id="UP001597079"/>
    </source>
</evidence>
<dbReference type="RefSeq" id="WP_377942641.1">
    <property type="nucleotide sequence ID" value="NZ_JBHUCX010000021.1"/>
</dbReference>
<evidence type="ECO:0000256" key="1">
    <source>
        <dbReference type="SAM" id="Phobius"/>
    </source>
</evidence>
<comment type="caution">
    <text evidence="2">The sequence shown here is derived from an EMBL/GenBank/DDBJ whole genome shotgun (WGS) entry which is preliminary data.</text>
</comment>
<sequence length="184" mass="19892">MRAVMFDWTYPSCSAALVTYRSSLILCMATTGAMSISSNAWVWSAMRFISGTASGLVYVLVSSIVLDELARQNRSSLSGVLYGGVGIGIGITGLLVPTANHSFGWQGTWLELMCLTVLLGIPSILWMKDRAGGLTQRQSTVRTKGNRDRFFYCLTVAYGFGGIGYIITGTFLVELVTNIPTLHG</sequence>
<dbReference type="PANTHER" id="PTHR23537:SF1">
    <property type="entry name" value="SUGAR TRANSPORTER"/>
    <property type="match status" value="1"/>
</dbReference>
<reference evidence="3" key="1">
    <citation type="journal article" date="2019" name="Int. J. Syst. Evol. Microbiol.">
        <title>The Global Catalogue of Microorganisms (GCM) 10K type strain sequencing project: providing services to taxonomists for standard genome sequencing and annotation.</title>
        <authorList>
            <consortium name="The Broad Institute Genomics Platform"/>
            <consortium name="The Broad Institute Genome Sequencing Center for Infectious Disease"/>
            <person name="Wu L."/>
            <person name="Ma J."/>
        </authorList>
    </citation>
    <scope>NUCLEOTIDE SEQUENCE [LARGE SCALE GENOMIC DNA]</scope>
    <source>
        <strain evidence="3">CGMCC 1.12286</strain>
    </source>
</reference>
<keyword evidence="1" id="KW-0472">Membrane</keyword>
<dbReference type="Gene3D" id="1.20.1250.20">
    <property type="entry name" value="MFS general substrate transporter like domains"/>
    <property type="match status" value="1"/>
</dbReference>
<evidence type="ECO:0000313" key="2">
    <source>
        <dbReference type="EMBL" id="MFD1674767.1"/>
    </source>
</evidence>
<dbReference type="InterPro" id="IPR010645">
    <property type="entry name" value="MFS_4"/>
</dbReference>
<keyword evidence="3" id="KW-1185">Reference proteome</keyword>
<feature type="transmembrane region" description="Helical" evidence="1">
    <location>
        <begin position="149"/>
        <end position="173"/>
    </location>
</feature>